<keyword evidence="2" id="KW-1185">Reference proteome</keyword>
<protein>
    <submittedName>
        <fullName evidence="1">Uncharacterized protein</fullName>
    </submittedName>
</protein>
<dbReference type="Proteomes" id="UP000570361">
    <property type="component" value="Unassembled WGS sequence"/>
</dbReference>
<sequence>MRRRKKMMFVSVAAFVILLALCLAPAISSYSDYRTTRIANSQAAAFEKSLSIAIQETSTFSMTNVAAFDWDRMYMFPAYTPKFMMEETIGTKWHTDSSYIGYLINQTSLGVGDDPLSDDNLQKLVFVKDDQVVLDVTLYRDEGDFTSSKDMIERNDDRYVVKKTADPHVAGRQSIVVWNAS</sequence>
<proteinExistence type="predicted"/>
<organism evidence="1 2">
    <name type="scientific">Paenibacillus phyllosphaerae</name>
    <dbReference type="NCBI Taxonomy" id="274593"/>
    <lineage>
        <taxon>Bacteria</taxon>
        <taxon>Bacillati</taxon>
        <taxon>Bacillota</taxon>
        <taxon>Bacilli</taxon>
        <taxon>Bacillales</taxon>
        <taxon>Paenibacillaceae</taxon>
        <taxon>Paenibacillus</taxon>
    </lineage>
</organism>
<reference evidence="1 2" key="1">
    <citation type="submission" date="2020-08" db="EMBL/GenBank/DDBJ databases">
        <title>Genomic Encyclopedia of Type Strains, Phase III (KMG-III): the genomes of soil and plant-associated and newly described type strains.</title>
        <authorList>
            <person name="Whitman W."/>
        </authorList>
    </citation>
    <scope>NUCLEOTIDE SEQUENCE [LARGE SCALE GENOMIC DNA]</scope>
    <source>
        <strain evidence="1 2">CECT 5862</strain>
    </source>
</reference>
<evidence type="ECO:0000313" key="1">
    <source>
        <dbReference type="EMBL" id="MBB3113995.1"/>
    </source>
</evidence>
<comment type="caution">
    <text evidence="1">The sequence shown here is derived from an EMBL/GenBank/DDBJ whole genome shotgun (WGS) entry which is preliminary data.</text>
</comment>
<accession>A0A7W5FQZ8</accession>
<dbReference type="RefSeq" id="WP_183604056.1">
    <property type="nucleotide sequence ID" value="NZ_JACHXK010000024.1"/>
</dbReference>
<evidence type="ECO:0000313" key="2">
    <source>
        <dbReference type="Proteomes" id="UP000570361"/>
    </source>
</evidence>
<dbReference type="AlphaFoldDB" id="A0A7W5FQZ8"/>
<dbReference type="EMBL" id="JACHXK010000024">
    <property type="protein sequence ID" value="MBB3113995.1"/>
    <property type="molecule type" value="Genomic_DNA"/>
</dbReference>
<gene>
    <name evidence="1" type="ORF">FHS18_006111</name>
</gene>
<name>A0A7W5FQZ8_9BACL</name>